<dbReference type="InterPro" id="IPR001750">
    <property type="entry name" value="ND/Mrp_TM"/>
</dbReference>
<evidence type="ECO:0000256" key="1">
    <source>
        <dbReference type="ARBA" id="ARBA00003257"/>
    </source>
</evidence>
<dbReference type="GO" id="GO:0006508">
    <property type="term" value="P:proteolysis"/>
    <property type="evidence" value="ECO:0007669"/>
    <property type="project" value="InterPro"/>
</dbReference>
<dbReference type="GO" id="GO:0004176">
    <property type="term" value="F:ATP-dependent peptidase activity"/>
    <property type="evidence" value="ECO:0007669"/>
    <property type="project" value="InterPro"/>
</dbReference>
<organism evidence="8">
    <name type="scientific">Onchocerca ochengi</name>
    <name type="common">Filarial nematode worm</name>
    <dbReference type="NCBI Taxonomy" id="42157"/>
    <lineage>
        <taxon>Eukaryota</taxon>
        <taxon>Metazoa</taxon>
        <taxon>Ecdysozoa</taxon>
        <taxon>Nematoda</taxon>
        <taxon>Chromadorea</taxon>
        <taxon>Rhabditida</taxon>
        <taxon>Spirurina</taxon>
        <taxon>Spiruromorpha</taxon>
        <taxon>Filarioidea</taxon>
        <taxon>Onchocercidae</taxon>
        <taxon>Onchocerca</taxon>
    </lineage>
</organism>
<keyword evidence="4" id="KW-1133">Transmembrane helix</keyword>
<feature type="domain" description="NADH:quinone oxidoreductase/Mrp antiporter transmembrane" evidence="5">
    <location>
        <begin position="73"/>
        <end position="119"/>
    </location>
</feature>
<dbReference type="Gene3D" id="3.30.230.10">
    <property type="match status" value="1"/>
</dbReference>
<feature type="transmembrane region" description="Helical" evidence="4">
    <location>
        <begin position="74"/>
        <end position="94"/>
    </location>
</feature>
<evidence type="ECO:0000313" key="7">
    <source>
        <dbReference type="Proteomes" id="UP000271087"/>
    </source>
</evidence>
<dbReference type="AlphaFoldDB" id="A0A182EI13"/>
<evidence type="ECO:0000256" key="4">
    <source>
        <dbReference type="SAM" id="Phobius"/>
    </source>
</evidence>
<dbReference type="WBParaSite" id="nOo.2.0.1.t07739-RA">
    <property type="protein sequence ID" value="nOo.2.0.1.t07739-RA"/>
    <property type="gene ID" value="nOo.2.0.1.g07739"/>
</dbReference>
<comment type="catalytic activity">
    <reaction evidence="3">
        <text>a ubiquinone + NADH + 5 H(+)(in) = a ubiquinol + NAD(+) + 4 H(+)(out)</text>
        <dbReference type="Rhea" id="RHEA:29091"/>
        <dbReference type="Rhea" id="RHEA-COMP:9565"/>
        <dbReference type="Rhea" id="RHEA-COMP:9566"/>
        <dbReference type="ChEBI" id="CHEBI:15378"/>
        <dbReference type="ChEBI" id="CHEBI:16389"/>
        <dbReference type="ChEBI" id="CHEBI:17976"/>
        <dbReference type="ChEBI" id="CHEBI:57540"/>
        <dbReference type="ChEBI" id="CHEBI:57945"/>
        <dbReference type="EC" id="7.1.1.2"/>
    </reaction>
</comment>
<accession>A0A182EI13</accession>
<dbReference type="GO" id="GO:0008137">
    <property type="term" value="F:NADH dehydrogenase (ubiquinone) activity"/>
    <property type="evidence" value="ECO:0007669"/>
    <property type="project" value="UniProtKB-EC"/>
</dbReference>
<dbReference type="Pfam" id="PF00361">
    <property type="entry name" value="Proton_antipo_M"/>
    <property type="match status" value="1"/>
</dbReference>
<dbReference type="EC" id="7.1.1.2" evidence="2"/>
<dbReference type="InterPro" id="IPR014721">
    <property type="entry name" value="Ribsml_uS5_D2-typ_fold_subgr"/>
</dbReference>
<sequence length="158" mass="17654">MSLSSTPFSHQGYSSDVSSPEHYCFDSNETECLEHYENNLEKYKGITYSTSPLDGMSIAREVIHSSLNFFGFEMLVFLSLIRMIFCSFICVVQSDCKSLAAYSSVCHIGFVLLSIVLAIGGLREKLLASLRGSVKTVVIPSENKKEYQQKNKQKQPSS</sequence>
<dbReference type="EMBL" id="UYRW01002892">
    <property type="protein sequence ID" value="VDK87123.1"/>
    <property type="molecule type" value="Genomic_DNA"/>
</dbReference>
<feature type="transmembrane region" description="Helical" evidence="4">
    <location>
        <begin position="100"/>
        <end position="122"/>
    </location>
</feature>
<keyword evidence="7" id="KW-1185">Reference proteome</keyword>
<proteinExistence type="predicted"/>
<evidence type="ECO:0000256" key="3">
    <source>
        <dbReference type="ARBA" id="ARBA00049551"/>
    </source>
</evidence>
<reference evidence="8" key="1">
    <citation type="submission" date="2016-06" db="UniProtKB">
        <authorList>
            <consortium name="WormBaseParasite"/>
        </authorList>
    </citation>
    <scope>IDENTIFICATION</scope>
</reference>
<keyword evidence="4" id="KW-0472">Membrane</keyword>
<protein>
    <recommendedName>
        <fullName evidence="2">NADH:ubiquinone reductase (H(+)-translocating)</fullName>
        <ecNumber evidence="2">7.1.1.2</ecNumber>
    </recommendedName>
</protein>
<reference evidence="6 7" key="2">
    <citation type="submission" date="2018-08" db="EMBL/GenBank/DDBJ databases">
        <authorList>
            <person name="Laetsch R D."/>
            <person name="Stevens L."/>
            <person name="Kumar S."/>
            <person name="Blaxter L. M."/>
        </authorList>
    </citation>
    <scope>NUCLEOTIDE SEQUENCE [LARGE SCALE GENOMIC DNA]</scope>
</reference>
<name>A0A182EI13_ONCOC</name>
<dbReference type="GO" id="GO:0004252">
    <property type="term" value="F:serine-type endopeptidase activity"/>
    <property type="evidence" value="ECO:0007669"/>
    <property type="project" value="InterPro"/>
</dbReference>
<evidence type="ECO:0000256" key="2">
    <source>
        <dbReference type="ARBA" id="ARBA00012944"/>
    </source>
</evidence>
<evidence type="ECO:0000313" key="8">
    <source>
        <dbReference type="WBParaSite" id="nOo.2.0.1.t07739-RA"/>
    </source>
</evidence>
<dbReference type="Proteomes" id="UP000271087">
    <property type="component" value="Unassembled WGS sequence"/>
</dbReference>
<dbReference type="OrthoDB" id="5877320at2759"/>
<keyword evidence="4" id="KW-0812">Transmembrane</keyword>
<evidence type="ECO:0000259" key="5">
    <source>
        <dbReference type="Pfam" id="PF00361"/>
    </source>
</evidence>
<gene>
    <name evidence="6" type="ORF">NOO_LOCUS7739</name>
</gene>
<evidence type="ECO:0000313" key="6">
    <source>
        <dbReference type="EMBL" id="VDK87123.1"/>
    </source>
</evidence>
<comment type="function">
    <text evidence="1">Core subunit of the mitochondrial membrane respiratory chain NADH dehydrogenase (Complex I) that is believed to belong to the minimal assembly required for catalysis. Complex I functions in the transfer of electrons from NADH to the respiratory chain. The immediate electron acceptor for the enzyme is believed to be ubiquinone.</text>
</comment>